<feature type="transmembrane region" description="Helical" evidence="1">
    <location>
        <begin position="12"/>
        <end position="36"/>
    </location>
</feature>
<dbReference type="EMBL" id="CP094326">
    <property type="protein sequence ID" value="UNY98371.1"/>
    <property type="molecule type" value="Genomic_DNA"/>
</dbReference>
<gene>
    <name evidence="2" type="ORF">MQE36_14950</name>
</gene>
<feature type="transmembrane region" description="Helical" evidence="1">
    <location>
        <begin position="402"/>
        <end position="419"/>
    </location>
</feature>
<sequence>MNVKNYNIFFHLHTVSGIIISALLYVIFFAGSFSFFRDDINNWERNQGALQKESEVVNDEILLNYDEALNHVARQYNLYSSDVWFRQSHIERNVSVSVTPAKDTLVAKQSKVPGFFYLDSKNYSISNYTEQYQLGEFLYRLHFFTQIPYPYGYHLAGFVALFFLFAIVTGVLVHWKKIVSNFYVFRPKAKLKTIWTDAHTALGILGVPFQFVLAVTGAFFMIKGLLLFPGISVLYDGNANKLYQDFGYSEVPIAYNALKLEKTYSINDYVEQTEKRWEGFHATSVYIRNYGDTSMEVKVGGELLYKDQLSSSGHVVYKVETGEEIAVKDPLKETTYTDVVKNLLYRLHFGDYGGYGLRVVSFILGIITCFVIISGVLIWLVAREKKSIPEKKKRFNRRLVNVYLAVCLSMYPVTALAFIAVKLNSMAGQAYIYKFYFLTWLGMSIFFILKNDDYKTNRITLFLGSVIGFLIPFVNGAVTGNWFWIAYQKDLFSVFFIDAFWMVLSIITFLVWMKIRRKGAKL</sequence>
<feature type="transmembrane region" description="Helical" evidence="1">
    <location>
        <begin position="431"/>
        <end position="449"/>
    </location>
</feature>
<keyword evidence="3" id="KW-1185">Reference proteome</keyword>
<reference evidence="2 3" key="1">
    <citation type="journal article" date="2018" name="Int. J. Syst. Evol. Microbiol.">
        <title>Zhouia spongiae sp. nov., isolated from a marine sponge.</title>
        <authorList>
            <person name="Zhuang L."/>
            <person name="Lin B."/>
            <person name="Qin F."/>
            <person name="Luo L."/>
        </authorList>
    </citation>
    <scope>NUCLEOTIDE SEQUENCE [LARGE SCALE GENOMIC DNA]</scope>
    <source>
        <strain evidence="2 3">HN-Y44</strain>
    </source>
</reference>
<dbReference type="InterPro" id="IPR005625">
    <property type="entry name" value="PepSY-ass_TM"/>
</dbReference>
<proteinExistence type="predicted"/>
<feature type="transmembrane region" description="Helical" evidence="1">
    <location>
        <begin position="491"/>
        <end position="512"/>
    </location>
</feature>
<feature type="transmembrane region" description="Helical" evidence="1">
    <location>
        <begin position="461"/>
        <end position="485"/>
    </location>
</feature>
<keyword evidence="1" id="KW-1133">Transmembrane helix</keyword>
<keyword evidence="1" id="KW-0812">Transmembrane</keyword>
<feature type="transmembrane region" description="Helical" evidence="1">
    <location>
        <begin position="151"/>
        <end position="173"/>
    </location>
</feature>
<name>A0ABY3YKK0_9FLAO</name>
<dbReference type="PANTHER" id="PTHR34219">
    <property type="entry name" value="IRON-REGULATED INNER MEMBRANE PROTEIN-RELATED"/>
    <property type="match status" value="1"/>
</dbReference>
<evidence type="ECO:0000313" key="2">
    <source>
        <dbReference type="EMBL" id="UNY98371.1"/>
    </source>
</evidence>
<keyword evidence="1" id="KW-0472">Membrane</keyword>
<evidence type="ECO:0000313" key="3">
    <source>
        <dbReference type="Proteomes" id="UP000829476"/>
    </source>
</evidence>
<feature type="transmembrane region" description="Helical" evidence="1">
    <location>
        <begin position="194"/>
        <end position="222"/>
    </location>
</feature>
<evidence type="ECO:0000256" key="1">
    <source>
        <dbReference type="SAM" id="Phobius"/>
    </source>
</evidence>
<dbReference type="Pfam" id="PF03929">
    <property type="entry name" value="PepSY_TM"/>
    <property type="match status" value="1"/>
</dbReference>
<protein>
    <submittedName>
        <fullName evidence="2">PepSY domain-containing protein</fullName>
    </submittedName>
</protein>
<dbReference type="Proteomes" id="UP000829476">
    <property type="component" value="Chromosome"/>
</dbReference>
<accession>A0ABY3YKK0</accession>
<dbReference type="RefSeq" id="WP_242936778.1">
    <property type="nucleotide sequence ID" value="NZ_CP094326.1"/>
</dbReference>
<feature type="transmembrane region" description="Helical" evidence="1">
    <location>
        <begin position="359"/>
        <end position="381"/>
    </location>
</feature>
<organism evidence="2 3">
    <name type="scientific">Zhouia spongiae</name>
    <dbReference type="NCBI Taxonomy" id="2202721"/>
    <lineage>
        <taxon>Bacteria</taxon>
        <taxon>Pseudomonadati</taxon>
        <taxon>Bacteroidota</taxon>
        <taxon>Flavobacteriia</taxon>
        <taxon>Flavobacteriales</taxon>
        <taxon>Flavobacteriaceae</taxon>
        <taxon>Zhouia</taxon>
    </lineage>
</organism>
<dbReference type="PANTHER" id="PTHR34219:SF3">
    <property type="entry name" value="BLL7967 PROTEIN"/>
    <property type="match status" value="1"/>
</dbReference>